<reference evidence="1" key="1">
    <citation type="submission" date="2021-06" db="EMBL/GenBank/DDBJ databases">
        <title>Sequencing of actinobacteria type strains.</title>
        <authorList>
            <person name="Nguyen G.-S."/>
            <person name="Wentzel A."/>
        </authorList>
    </citation>
    <scope>NUCLEOTIDE SEQUENCE</scope>
    <source>
        <strain evidence="1">P38-E01</strain>
    </source>
</reference>
<proteinExistence type="predicted"/>
<gene>
    <name evidence="1" type="ORF">JGS22_021155</name>
</gene>
<keyword evidence="2" id="KW-1185">Reference proteome</keyword>
<name>A0A949JIH4_9ACTN</name>
<evidence type="ECO:0000313" key="2">
    <source>
        <dbReference type="Proteomes" id="UP000694501"/>
    </source>
</evidence>
<comment type="caution">
    <text evidence="1">The sequence shown here is derived from an EMBL/GenBank/DDBJ whole genome shotgun (WGS) entry which is preliminary data.</text>
</comment>
<dbReference type="RefSeq" id="WP_211039307.1">
    <property type="nucleotide sequence ID" value="NZ_JAELVF020000002.1"/>
</dbReference>
<evidence type="ECO:0000313" key="1">
    <source>
        <dbReference type="EMBL" id="MBU7600072.1"/>
    </source>
</evidence>
<dbReference type="AlphaFoldDB" id="A0A949JIH4"/>
<organism evidence="1 2">
    <name type="scientific">Streptomyces tardus</name>
    <dbReference type="NCBI Taxonomy" id="2780544"/>
    <lineage>
        <taxon>Bacteria</taxon>
        <taxon>Bacillati</taxon>
        <taxon>Actinomycetota</taxon>
        <taxon>Actinomycetes</taxon>
        <taxon>Kitasatosporales</taxon>
        <taxon>Streptomycetaceae</taxon>
        <taxon>Streptomyces</taxon>
    </lineage>
</organism>
<dbReference type="Proteomes" id="UP000694501">
    <property type="component" value="Unassembled WGS sequence"/>
</dbReference>
<accession>A0A949JIH4</accession>
<protein>
    <submittedName>
        <fullName evidence="1">Uncharacterized protein</fullName>
    </submittedName>
</protein>
<sequence>MGERRESAEAVRTRIGQAVILHHGGDREEARRRLAELWTELYAGSSALQRSTVAHYLAQTQDEPDVGLVWDLRALAEADTLGATADGEGTTGRPGAAPAPEHRAVAQRELREVRSFYPRLHLSLAGAYARLGETAAARREIVRTRSALRALRTDRYAADLRADADRLERTLEAGGTTQG</sequence>
<dbReference type="EMBL" id="JAELVF020000002">
    <property type="protein sequence ID" value="MBU7600072.1"/>
    <property type="molecule type" value="Genomic_DNA"/>
</dbReference>